<dbReference type="HOGENOM" id="CLU_1755293_0_0_11"/>
<keyword evidence="1" id="KW-0812">Transmembrane</keyword>
<reference evidence="2" key="1">
    <citation type="submission" date="2008-08" db="EMBL/GenBank/DDBJ databases">
        <title>Annotation of Bifidobacterium longum subsp. infantis CCUG 52486.</title>
        <authorList>
            <consortium name="The Broad Institute Genome Sequencing Platform"/>
            <person name="Gougoulias C."/>
            <person name="Tuohy K.M."/>
            <person name="Gibson G.R."/>
            <person name="Ward D."/>
            <person name="Mehta T."/>
            <person name="Young S."/>
            <person name="Jaffe D."/>
            <person name="Gnerre S."/>
            <person name="Berlin A."/>
            <person name="Heiman D."/>
            <person name="Hepburn T."/>
            <person name="Shea T."/>
            <person name="Sykes S."/>
            <person name="Alvarado L."/>
            <person name="Kodira C."/>
            <person name="Borodovsky M."/>
            <person name="Lander E."/>
            <person name="Galagan J."/>
            <person name="Nusbaum C."/>
            <person name="Birren B."/>
        </authorList>
    </citation>
    <scope>NUCLEOTIDE SEQUENCE [LARGE SCALE GENOMIC DNA]</scope>
    <source>
        <strain evidence="2">CCUG 52486</strain>
    </source>
</reference>
<protein>
    <submittedName>
        <fullName evidence="2">Uncharacterized protein</fullName>
    </submittedName>
</protein>
<keyword evidence="1" id="KW-1133">Transmembrane helix</keyword>
<feature type="transmembrane region" description="Helical" evidence="1">
    <location>
        <begin position="127"/>
        <end position="146"/>
    </location>
</feature>
<feature type="transmembrane region" description="Helical" evidence="1">
    <location>
        <begin position="82"/>
        <end position="106"/>
    </location>
</feature>
<evidence type="ECO:0000313" key="2">
    <source>
        <dbReference type="EMBL" id="EEQ56216.1"/>
    </source>
</evidence>
<dbReference type="Proteomes" id="UP000005084">
    <property type="component" value="Unassembled WGS sequence"/>
</dbReference>
<dbReference type="EMBL" id="DS990259">
    <property type="protein sequence ID" value="EEQ56216.1"/>
    <property type="molecule type" value="Genomic_DNA"/>
</dbReference>
<sequence length="175" mass="19053">MLQKDAAFAFGRIGDGVDIRLAGEQDRLQEWPGSLLGASGAGKSTTLNILGAMENNDKVALAVAFSTTLGGIMAIVKLAMGLWTMSVLFIVSAVYYAMLCVSRFSIVKSHTRTRQIADRVQRLTQEMSVYHRTGGLLCFIVLWMLLRRRWTVPASGEDSPDDAVPAVEITAETEA</sequence>
<name>C5EDX2_BIFLI</name>
<accession>C5EDX2</accession>
<evidence type="ECO:0000256" key="1">
    <source>
        <dbReference type="SAM" id="Phobius"/>
    </source>
</evidence>
<organism evidence="2">
    <name type="scientific">Bifidobacterium longum subsp. infantis CCUG 52486</name>
    <dbReference type="NCBI Taxonomy" id="537937"/>
    <lineage>
        <taxon>Bacteria</taxon>
        <taxon>Bacillati</taxon>
        <taxon>Actinomycetota</taxon>
        <taxon>Actinomycetes</taxon>
        <taxon>Bifidobacteriales</taxon>
        <taxon>Bifidobacteriaceae</taxon>
        <taxon>Bifidobacterium</taxon>
    </lineage>
</organism>
<keyword evidence="1" id="KW-0472">Membrane</keyword>
<dbReference type="AlphaFoldDB" id="C5EDX2"/>
<feature type="transmembrane region" description="Helical" evidence="1">
    <location>
        <begin position="59"/>
        <end position="76"/>
    </location>
</feature>
<proteinExistence type="predicted"/>
<gene>
    <name evidence="2" type="ORF">BLIG_01885</name>
</gene>